<sequence>MHCKILTIQYTLHNDNWQINYSCYTFM</sequence>
<organism evidence="1">
    <name type="scientific">Anguilla anguilla</name>
    <name type="common">European freshwater eel</name>
    <name type="synonym">Muraena anguilla</name>
    <dbReference type="NCBI Taxonomy" id="7936"/>
    <lineage>
        <taxon>Eukaryota</taxon>
        <taxon>Metazoa</taxon>
        <taxon>Chordata</taxon>
        <taxon>Craniata</taxon>
        <taxon>Vertebrata</taxon>
        <taxon>Euteleostomi</taxon>
        <taxon>Actinopterygii</taxon>
        <taxon>Neopterygii</taxon>
        <taxon>Teleostei</taxon>
        <taxon>Anguilliformes</taxon>
        <taxon>Anguillidae</taxon>
        <taxon>Anguilla</taxon>
    </lineage>
</organism>
<dbReference type="EMBL" id="GBXM01038456">
    <property type="protein sequence ID" value="JAH70121.1"/>
    <property type="molecule type" value="Transcribed_RNA"/>
</dbReference>
<dbReference type="AlphaFoldDB" id="A0A0E9UWI7"/>
<reference evidence="1" key="1">
    <citation type="submission" date="2014-11" db="EMBL/GenBank/DDBJ databases">
        <authorList>
            <person name="Amaro Gonzalez C."/>
        </authorList>
    </citation>
    <scope>NUCLEOTIDE SEQUENCE</scope>
</reference>
<evidence type="ECO:0000313" key="1">
    <source>
        <dbReference type="EMBL" id="JAH70121.1"/>
    </source>
</evidence>
<protein>
    <submittedName>
        <fullName evidence="1">Uncharacterized protein</fullName>
    </submittedName>
</protein>
<name>A0A0E9UWI7_ANGAN</name>
<proteinExistence type="predicted"/>
<reference evidence="1" key="2">
    <citation type="journal article" date="2015" name="Fish Shellfish Immunol.">
        <title>Early steps in the European eel (Anguilla anguilla)-Vibrio vulnificus interaction in the gills: Role of the RtxA13 toxin.</title>
        <authorList>
            <person name="Callol A."/>
            <person name="Pajuelo D."/>
            <person name="Ebbesson L."/>
            <person name="Teles M."/>
            <person name="MacKenzie S."/>
            <person name="Amaro C."/>
        </authorList>
    </citation>
    <scope>NUCLEOTIDE SEQUENCE</scope>
</reference>
<accession>A0A0E9UWI7</accession>